<sequence length="1089" mass="117792">MEGAADQASLPRQRPHKEHVDASCATQPAEAGRQGSAGRIASPSSSSRSPIWPPPSGTETRAGSLGPRTPTPNRRGCRFPSLDEAHRNIASRSAQKPATGGHQPKHPDSGAATPRDASSSSISTSPTNNDSTLASWTRARSRKDSAAIHDLSSTELTIGVNAIALQDLSPTESRLSSVKGFALAEAKPAPGQDSEKDHGSEQQHQQPLPATPAPRLAPTSSVDNALASMPADPSTSTVDRIYEQYHHSPSGQDVFHAQPRGGGLEAPESSAYQFGSASSKLSPANLSELRSGAGARCGFRRDDGGNYADSDREPSSSQGGGLQSEHPDLGVGHGLFTNQATTRSPIWPGLLSAGEAPPFSLPRIPTIEYSEPSDGHGYFHGQALSFGPSISTLSDSQGLLNGDLHSDGLVPHPLALPAHEVAEDSSPMRRNRFSTGATSMGATTESNADPFEYDRYDVFPVSKKEREVSAVLRRLSTASRTSKSASPEKSPQKSFTLPSPIPEQDTPGEVGHIRSVKGPATRFHFLDQGAIKSSWQVHQGSGEAVKVPVRPSPPLPVANEKSRQPGVLTEMNLNGREGEKTPSHYGASVAPSDNDDWETVATAKGAYSSPYCVPPAMPRNVLQMTGSSLADVSDDEISMYHATFDEYGSTERIVRHPSQGSYRGEQPPLKLRHIKDTKMPVFVPQQRVHRVNGLAQNSIRLLQGSCSREKTGPRERSQPRHFKTPFGIIGGSHKHSHKPSFNVAESSRFEFRDSGCSSTYGSQALPARNLGQKDGHHASSDADTRAYEARTAKDYLYESSVYRAHADNEDSFASADISGTSHSFNFPLISLPEAARIQALRRESGIDDQTVTGRERTRKESFASSRKTKGTLDSIRLPRMPENAHRRVPTPLFGARKPRNKGSRSGELYDPYNDAVNTSPLSSKMDSPPDHGSQGSNGYGTSTATFGSSPLKNKLSGIWPSRRSQIPRLYPWDERRMQQPPPESDPSLRALANRAKLPGSMALTYMSSEGRAKQRRWFLAMLLVSAVFPFLAVLVYFGRLDGLLSYYTNREATELTQTQRKMVLAVMLLGFFIWTTIVVVVVKKLSGAF</sequence>
<accession>J3P2J8</accession>
<dbReference type="Proteomes" id="UP000006039">
    <property type="component" value="Unassembled WGS sequence"/>
</dbReference>
<feature type="compositionally biased region" description="Basic and acidic residues" evidence="1">
    <location>
        <begin position="299"/>
        <end position="314"/>
    </location>
</feature>
<evidence type="ECO:0000313" key="4">
    <source>
        <dbReference type="EnsemblFungi" id="EJT73890"/>
    </source>
</evidence>
<dbReference type="GeneID" id="20348202"/>
<evidence type="ECO:0000313" key="3">
    <source>
        <dbReference type="EMBL" id="EJT73890.1"/>
    </source>
</evidence>
<organism evidence="3">
    <name type="scientific">Gaeumannomyces tritici (strain R3-111a-1)</name>
    <name type="common">Wheat and barley take-all root rot fungus</name>
    <name type="synonym">Gaeumannomyces graminis var. tritici</name>
    <dbReference type="NCBI Taxonomy" id="644352"/>
    <lineage>
        <taxon>Eukaryota</taxon>
        <taxon>Fungi</taxon>
        <taxon>Dikarya</taxon>
        <taxon>Ascomycota</taxon>
        <taxon>Pezizomycotina</taxon>
        <taxon>Sordariomycetes</taxon>
        <taxon>Sordariomycetidae</taxon>
        <taxon>Magnaporthales</taxon>
        <taxon>Magnaporthaceae</taxon>
        <taxon>Gaeumannomyces</taxon>
    </lineage>
</organism>
<dbReference type="EnsemblFungi" id="EJT73890">
    <property type="protein sequence ID" value="EJT73890"/>
    <property type="gene ID" value="GGTG_07744"/>
</dbReference>
<feature type="transmembrane region" description="Helical" evidence="2">
    <location>
        <begin position="1017"/>
        <end position="1037"/>
    </location>
</feature>
<feature type="compositionally biased region" description="Polar residues" evidence="1">
    <location>
        <begin position="477"/>
        <end position="497"/>
    </location>
</feature>
<keyword evidence="2" id="KW-0472">Membrane</keyword>
<feature type="region of interest" description="Disordered" evidence="1">
    <location>
        <begin position="1"/>
        <end position="336"/>
    </location>
</feature>
<evidence type="ECO:0000256" key="1">
    <source>
        <dbReference type="SAM" id="MobiDB-lite"/>
    </source>
</evidence>
<reference evidence="4" key="5">
    <citation type="submission" date="2018-04" db="UniProtKB">
        <authorList>
            <consortium name="EnsemblFungi"/>
        </authorList>
    </citation>
    <scope>IDENTIFICATION</scope>
    <source>
        <strain evidence="4">R3-111a-1</strain>
    </source>
</reference>
<dbReference type="EMBL" id="GL385398">
    <property type="protein sequence ID" value="EJT73890.1"/>
    <property type="molecule type" value="Genomic_DNA"/>
</dbReference>
<keyword evidence="5" id="KW-1185">Reference proteome</keyword>
<dbReference type="RefSeq" id="XP_009223834.1">
    <property type="nucleotide sequence ID" value="XM_009225570.1"/>
</dbReference>
<proteinExistence type="predicted"/>
<feature type="region of interest" description="Disordered" evidence="1">
    <location>
        <begin position="850"/>
        <end position="869"/>
    </location>
</feature>
<feature type="compositionally biased region" description="Polar residues" evidence="1">
    <location>
        <begin position="270"/>
        <end position="285"/>
    </location>
</feature>
<feature type="region of interest" description="Disordered" evidence="1">
    <location>
        <begin position="477"/>
        <end position="514"/>
    </location>
</feature>
<feature type="compositionally biased region" description="Polar residues" evidence="1">
    <location>
        <begin position="933"/>
        <end position="948"/>
    </location>
</feature>
<feature type="region of interest" description="Disordered" evidence="1">
    <location>
        <begin position="706"/>
        <end position="739"/>
    </location>
</feature>
<feature type="compositionally biased region" description="Polar residues" evidence="1">
    <location>
        <begin position="915"/>
        <end position="925"/>
    </location>
</feature>
<keyword evidence="2" id="KW-0812">Transmembrane</keyword>
<feature type="region of interest" description="Disordered" evidence="1">
    <location>
        <begin position="423"/>
        <end position="448"/>
    </location>
</feature>
<name>J3P2J8_GAET3</name>
<dbReference type="VEuPathDB" id="FungiDB:GGTG_07744"/>
<dbReference type="HOGENOM" id="CLU_284833_0_0_1"/>
<feature type="region of interest" description="Disordered" evidence="1">
    <location>
        <begin position="885"/>
        <end position="948"/>
    </location>
</feature>
<feature type="region of interest" description="Disordered" evidence="1">
    <location>
        <begin position="574"/>
        <end position="593"/>
    </location>
</feature>
<feature type="compositionally biased region" description="Low complexity" evidence="1">
    <location>
        <begin position="112"/>
        <end position="132"/>
    </location>
</feature>
<dbReference type="STRING" id="644352.J3P2J8"/>
<feature type="compositionally biased region" description="Basic and acidic residues" evidence="1">
    <location>
        <begin position="771"/>
        <end position="784"/>
    </location>
</feature>
<dbReference type="eggNOG" id="ENOG502RAX3">
    <property type="taxonomic scope" value="Eukaryota"/>
</dbReference>
<feature type="compositionally biased region" description="Low complexity" evidence="1">
    <location>
        <begin position="36"/>
        <end position="50"/>
    </location>
</feature>
<feature type="region of interest" description="Disordered" evidence="1">
    <location>
        <begin position="763"/>
        <end position="784"/>
    </location>
</feature>
<evidence type="ECO:0000256" key="2">
    <source>
        <dbReference type="SAM" id="Phobius"/>
    </source>
</evidence>
<reference evidence="3" key="3">
    <citation type="submission" date="2010-09" db="EMBL/GenBank/DDBJ databases">
        <title>Annotation of Gaeumannomyces graminis var. tritici R3-111a-1.</title>
        <authorList>
            <consortium name="The Broad Institute Genome Sequencing Platform"/>
            <person name="Ma L.-J."/>
            <person name="Dead R."/>
            <person name="Young S.K."/>
            <person name="Zeng Q."/>
            <person name="Gargeya S."/>
            <person name="Fitzgerald M."/>
            <person name="Haas B."/>
            <person name="Abouelleil A."/>
            <person name="Alvarado L."/>
            <person name="Arachchi H.M."/>
            <person name="Berlin A."/>
            <person name="Brown A."/>
            <person name="Chapman S.B."/>
            <person name="Chen Z."/>
            <person name="Dunbar C."/>
            <person name="Freedman E."/>
            <person name="Gearin G."/>
            <person name="Gellesch M."/>
            <person name="Goldberg J."/>
            <person name="Griggs A."/>
            <person name="Gujja S."/>
            <person name="Heiman D."/>
            <person name="Howarth C."/>
            <person name="Larson L."/>
            <person name="Lui A."/>
            <person name="MacDonald P.J.P."/>
            <person name="Mehta T."/>
            <person name="Montmayeur A."/>
            <person name="Murphy C."/>
            <person name="Neiman D."/>
            <person name="Pearson M."/>
            <person name="Priest M."/>
            <person name="Roberts A."/>
            <person name="Saif S."/>
            <person name="Shea T."/>
            <person name="Shenoy N."/>
            <person name="Sisk P."/>
            <person name="Stolte C."/>
            <person name="Sykes S."/>
            <person name="Yandava C."/>
            <person name="Wortman J."/>
            <person name="Nusbaum C."/>
            <person name="Birren B."/>
        </authorList>
    </citation>
    <scope>NUCLEOTIDE SEQUENCE</scope>
    <source>
        <strain evidence="3">R3-111a-1</strain>
    </source>
</reference>
<evidence type="ECO:0000313" key="5">
    <source>
        <dbReference type="Proteomes" id="UP000006039"/>
    </source>
</evidence>
<feature type="transmembrane region" description="Helical" evidence="2">
    <location>
        <begin position="1062"/>
        <end position="1082"/>
    </location>
</feature>
<dbReference type="AlphaFoldDB" id="J3P2J8"/>
<reference evidence="5" key="1">
    <citation type="submission" date="2010-07" db="EMBL/GenBank/DDBJ databases">
        <title>The genome sequence of Gaeumannomyces graminis var. tritici strain R3-111a-1.</title>
        <authorList>
            <consortium name="The Broad Institute Genome Sequencing Platform"/>
            <person name="Ma L.-J."/>
            <person name="Dead R."/>
            <person name="Young S."/>
            <person name="Zeng Q."/>
            <person name="Koehrsen M."/>
            <person name="Alvarado L."/>
            <person name="Berlin A."/>
            <person name="Chapman S.B."/>
            <person name="Chen Z."/>
            <person name="Freedman E."/>
            <person name="Gellesch M."/>
            <person name="Goldberg J."/>
            <person name="Griggs A."/>
            <person name="Gujja S."/>
            <person name="Heilman E.R."/>
            <person name="Heiman D."/>
            <person name="Hepburn T."/>
            <person name="Howarth C."/>
            <person name="Jen D."/>
            <person name="Larson L."/>
            <person name="Mehta T."/>
            <person name="Neiman D."/>
            <person name="Pearson M."/>
            <person name="Roberts A."/>
            <person name="Saif S."/>
            <person name="Shea T."/>
            <person name="Shenoy N."/>
            <person name="Sisk P."/>
            <person name="Stolte C."/>
            <person name="Sykes S."/>
            <person name="Walk T."/>
            <person name="White J."/>
            <person name="Yandava C."/>
            <person name="Haas B."/>
            <person name="Nusbaum C."/>
            <person name="Birren B."/>
        </authorList>
    </citation>
    <scope>NUCLEOTIDE SEQUENCE [LARGE SCALE GENOMIC DNA]</scope>
    <source>
        <strain evidence="5">R3-111a-1</strain>
    </source>
</reference>
<feature type="compositionally biased region" description="Polar residues" evidence="1">
    <location>
        <begin position="433"/>
        <end position="447"/>
    </location>
</feature>
<keyword evidence="2" id="KW-1133">Transmembrane helix</keyword>
<protein>
    <submittedName>
        <fullName evidence="3 4">Uncharacterized protein</fullName>
    </submittedName>
</protein>
<feature type="region of interest" description="Disordered" evidence="1">
    <location>
        <begin position="545"/>
        <end position="566"/>
    </location>
</feature>
<feature type="compositionally biased region" description="Basic and acidic residues" evidence="1">
    <location>
        <begin position="707"/>
        <end position="718"/>
    </location>
</feature>
<gene>
    <name evidence="4" type="primary">20348202</name>
    <name evidence="3" type="ORF">GGTG_07744</name>
</gene>
<dbReference type="OrthoDB" id="5353066at2759"/>
<reference evidence="3" key="2">
    <citation type="submission" date="2010-07" db="EMBL/GenBank/DDBJ databases">
        <authorList>
            <consortium name="The Broad Institute Genome Sequencing Platform"/>
            <consortium name="Broad Institute Genome Sequencing Center for Infectious Disease"/>
            <person name="Ma L.-J."/>
            <person name="Dead R."/>
            <person name="Young S."/>
            <person name="Zeng Q."/>
            <person name="Koehrsen M."/>
            <person name="Alvarado L."/>
            <person name="Berlin A."/>
            <person name="Chapman S.B."/>
            <person name="Chen Z."/>
            <person name="Freedman E."/>
            <person name="Gellesch M."/>
            <person name="Goldberg J."/>
            <person name="Griggs A."/>
            <person name="Gujja S."/>
            <person name="Heilman E.R."/>
            <person name="Heiman D."/>
            <person name="Hepburn T."/>
            <person name="Howarth C."/>
            <person name="Jen D."/>
            <person name="Larson L."/>
            <person name="Mehta T."/>
            <person name="Neiman D."/>
            <person name="Pearson M."/>
            <person name="Roberts A."/>
            <person name="Saif S."/>
            <person name="Shea T."/>
            <person name="Shenoy N."/>
            <person name="Sisk P."/>
            <person name="Stolte C."/>
            <person name="Sykes S."/>
            <person name="Walk T."/>
            <person name="White J."/>
            <person name="Yandava C."/>
            <person name="Haas B."/>
            <person name="Nusbaum C."/>
            <person name="Birren B."/>
        </authorList>
    </citation>
    <scope>NUCLEOTIDE SEQUENCE</scope>
    <source>
        <strain evidence="3">R3-111a-1</strain>
    </source>
</reference>
<reference evidence="4" key="4">
    <citation type="journal article" date="2015" name="G3 (Bethesda)">
        <title>Genome sequences of three phytopathogenic species of the Magnaporthaceae family of fungi.</title>
        <authorList>
            <person name="Okagaki L.H."/>
            <person name="Nunes C.C."/>
            <person name="Sailsbery J."/>
            <person name="Clay B."/>
            <person name="Brown D."/>
            <person name="John T."/>
            <person name="Oh Y."/>
            <person name="Young N."/>
            <person name="Fitzgerald M."/>
            <person name="Haas B.J."/>
            <person name="Zeng Q."/>
            <person name="Young S."/>
            <person name="Adiconis X."/>
            <person name="Fan L."/>
            <person name="Levin J.Z."/>
            <person name="Mitchell T.K."/>
            <person name="Okubara P.A."/>
            <person name="Farman M.L."/>
            <person name="Kohn L.M."/>
            <person name="Birren B."/>
            <person name="Ma L.-J."/>
            <person name="Dean R.A."/>
        </authorList>
    </citation>
    <scope>NUCLEOTIDE SEQUENCE</scope>
    <source>
        <strain evidence="4">R3-111a-1</strain>
    </source>
</reference>